<keyword evidence="1" id="KW-0472">Membrane</keyword>
<dbReference type="Proteomes" id="UP000664844">
    <property type="component" value="Unassembled WGS sequence"/>
</dbReference>
<reference evidence="2 3" key="1">
    <citation type="submission" date="2021-03" db="EMBL/GenBank/DDBJ databases">
        <title>Metabolic Capacity of the Antarctic Cyanobacterium Phormidium pseudopriestleyi that Sustains Oxygenic Photosynthesis in the Presence of Hydrogen Sulfide.</title>
        <authorList>
            <person name="Lumian J.E."/>
            <person name="Jungblut A.D."/>
            <person name="Dillon M.L."/>
            <person name="Hawes I."/>
            <person name="Doran P.T."/>
            <person name="Mackey T.J."/>
            <person name="Dick G.J."/>
            <person name="Grettenberger C.L."/>
            <person name="Sumner D.Y."/>
        </authorList>
    </citation>
    <scope>NUCLEOTIDE SEQUENCE [LARGE SCALE GENOMIC DNA]</scope>
    <source>
        <strain evidence="2 3">FRX01</strain>
    </source>
</reference>
<feature type="transmembrane region" description="Helical" evidence="1">
    <location>
        <begin position="69"/>
        <end position="87"/>
    </location>
</feature>
<evidence type="ECO:0000313" key="2">
    <source>
        <dbReference type="EMBL" id="MBO0347876.1"/>
    </source>
</evidence>
<keyword evidence="3" id="KW-1185">Reference proteome</keyword>
<dbReference type="PANTHER" id="PTHR34548">
    <property type="entry name" value="PROTEIN TIC 21, CHLOROPLASTIC"/>
    <property type="match status" value="1"/>
</dbReference>
<sequence>MSNKTDLKALPPPVQRVIPALRRVGWISFWTQLVLAVVAGLIFLFAILIESPAPREAARTSNVSIGPGIFFAFLGLAALGLSIYWAYRYTRLSQQLSSVNSKLRPGPVKTVQIVRRGLMVNLAGMFFTLIAAEAIGGILLAKALQYQGGGSLVTALRPQDFIQALDIFVVLANTHTIVAHFIGIVTGLWLLNWIDVNTQKEP</sequence>
<comment type="caution">
    <text evidence="2">The sequence shown here is derived from an EMBL/GenBank/DDBJ whole genome shotgun (WGS) entry which is preliminary data.</text>
</comment>
<dbReference type="RefSeq" id="WP_207086453.1">
    <property type="nucleotide sequence ID" value="NZ_JAFLQW010000049.1"/>
</dbReference>
<name>A0ABS3FMI8_9CYAN</name>
<feature type="transmembrane region" description="Helical" evidence="1">
    <location>
        <begin position="161"/>
        <end position="191"/>
    </location>
</feature>
<proteinExistence type="predicted"/>
<dbReference type="EMBL" id="JAFLQW010000049">
    <property type="protein sequence ID" value="MBO0347876.1"/>
    <property type="molecule type" value="Genomic_DNA"/>
</dbReference>
<dbReference type="Pfam" id="PF12263">
    <property type="entry name" value="DUF3611"/>
    <property type="match status" value="1"/>
</dbReference>
<keyword evidence="1" id="KW-1133">Transmembrane helix</keyword>
<gene>
    <name evidence="2" type="ORF">J0895_01880</name>
</gene>
<accession>A0ABS3FMI8</accession>
<evidence type="ECO:0000313" key="3">
    <source>
        <dbReference type="Proteomes" id="UP000664844"/>
    </source>
</evidence>
<keyword evidence="1" id="KW-0812">Transmembrane</keyword>
<feature type="transmembrane region" description="Helical" evidence="1">
    <location>
        <begin position="118"/>
        <end position="141"/>
    </location>
</feature>
<feature type="transmembrane region" description="Helical" evidence="1">
    <location>
        <begin position="26"/>
        <end position="49"/>
    </location>
</feature>
<protein>
    <submittedName>
        <fullName evidence="2">DUF3611 family protein</fullName>
    </submittedName>
</protein>
<evidence type="ECO:0000256" key="1">
    <source>
        <dbReference type="SAM" id="Phobius"/>
    </source>
</evidence>
<dbReference type="InterPro" id="IPR022051">
    <property type="entry name" value="DUF3611"/>
</dbReference>
<dbReference type="PANTHER" id="PTHR34548:SF2">
    <property type="entry name" value="PROTEIN TIC 21, CHLOROPLASTIC"/>
    <property type="match status" value="1"/>
</dbReference>
<organism evidence="2 3">
    <name type="scientific">Phormidium pseudopriestleyi FRX01</name>
    <dbReference type="NCBI Taxonomy" id="1759528"/>
    <lineage>
        <taxon>Bacteria</taxon>
        <taxon>Bacillati</taxon>
        <taxon>Cyanobacteriota</taxon>
        <taxon>Cyanophyceae</taxon>
        <taxon>Oscillatoriophycideae</taxon>
        <taxon>Oscillatoriales</taxon>
        <taxon>Oscillatoriaceae</taxon>
        <taxon>Phormidium</taxon>
    </lineage>
</organism>